<dbReference type="EMBL" id="JACXIZ010000013">
    <property type="protein sequence ID" value="MBD2844946.1"/>
    <property type="molecule type" value="Genomic_DNA"/>
</dbReference>
<dbReference type="InterPro" id="IPR016163">
    <property type="entry name" value="Ald_DH_C"/>
</dbReference>
<reference evidence="6" key="1">
    <citation type="submission" date="2020-09" db="EMBL/GenBank/DDBJ databases">
        <title>A novel bacterium of genus Paenibacillus, isolated from South China Sea.</title>
        <authorList>
            <person name="Huang H."/>
            <person name="Mo K."/>
            <person name="Hu Y."/>
        </authorList>
    </citation>
    <scope>NUCLEOTIDE SEQUENCE</scope>
    <source>
        <strain evidence="6">IB182496</strain>
    </source>
</reference>
<accession>A0A927BQM6</accession>
<name>A0A927BQM6_9BACL</name>
<keyword evidence="7" id="KW-1185">Reference proteome</keyword>
<evidence type="ECO:0000256" key="1">
    <source>
        <dbReference type="ARBA" id="ARBA00009986"/>
    </source>
</evidence>
<dbReference type="FunFam" id="3.40.605.10:FF:000007">
    <property type="entry name" value="NAD/NADP-dependent betaine aldehyde dehydrogenase"/>
    <property type="match status" value="1"/>
</dbReference>
<dbReference type="GO" id="GO:0016620">
    <property type="term" value="F:oxidoreductase activity, acting on the aldehyde or oxo group of donors, NAD or NADP as acceptor"/>
    <property type="evidence" value="ECO:0007669"/>
    <property type="project" value="InterPro"/>
</dbReference>
<dbReference type="PROSITE" id="PS00070">
    <property type="entry name" value="ALDEHYDE_DEHYDR_CYS"/>
    <property type="match status" value="1"/>
</dbReference>
<gene>
    <name evidence="6" type="ORF">IDH44_07075</name>
</gene>
<dbReference type="SUPFAM" id="SSF53720">
    <property type="entry name" value="ALDH-like"/>
    <property type="match status" value="1"/>
</dbReference>
<dbReference type="InterPro" id="IPR016160">
    <property type="entry name" value="Ald_DH_CS_CYS"/>
</dbReference>
<dbReference type="AlphaFoldDB" id="A0A927BQM6"/>
<dbReference type="InterPro" id="IPR016162">
    <property type="entry name" value="Ald_DH_N"/>
</dbReference>
<organism evidence="6 7">
    <name type="scientific">Paenibacillus sabuli</name>
    <dbReference type="NCBI Taxonomy" id="2772509"/>
    <lineage>
        <taxon>Bacteria</taxon>
        <taxon>Bacillati</taxon>
        <taxon>Bacillota</taxon>
        <taxon>Bacilli</taxon>
        <taxon>Bacillales</taxon>
        <taxon>Paenibacillaceae</taxon>
        <taxon>Paenibacillus</taxon>
    </lineage>
</organism>
<dbReference type="RefSeq" id="WP_190916083.1">
    <property type="nucleotide sequence ID" value="NZ_JACXIZ010000013.1"/>
</dbReference>
<dbReference type="PANTHER" id="PTHR11699">
    <property type="entry name" value="ALDEHYDE DEHYDROGENASE-RELATED"/>
    <property type="match status" value="1"/>
</dbReference>
<evidence type="ECO:0000259" key="5">
    <source>
        <dbReference type="Pfam" id="PF00171"/>
    </source>
</evidence>
<keyword evidence="2 4" id="KW-0560">Oxidoreductase</keyword>
<evidence type="ECO:0000256" key="2">
    <source>
        <dbReference type="ARBA" id="ARBA00023002"/>
    </source>
</evidence>
<evidence type="ECO:0000256" key="3">
    <source>
        <dbReference type="PROSITE-ProRule" id="PRU10007"/>
    </source>
</evidence>
<sequence>MHTETAIYAGLNLIDGEWVEAAGGQTFTTRNPAVSGEVVARFPAMEEADAIRAIEAAQRAAPGWRRTAPSRRAAILYKAADLLEANAEPYAEELTREEGKPLGASRMEVLRSAQTLRYYASEGLNVAGATLPSDDPAAFVYTKREPLGVVSVITPWNFPISIPARKIAPALATGNTVVFKPASDTPLIAMRLAEALHSAGLPAGVLNFVTGSSSRIGGVLVSHPAVRAITFTGSTGAGEQIKRGARLATRLQLELGGKNPLIVLADADLDQAAELAVKGGFELTGQACTGTSRVLVMDEAHDAFVERLVARTRALSIGSGLVPTTEIGPLANRGQLEQVLEYIAVGQDEGARLVYGGERLEQGALAQGYYVRPAIFTEVEPSMRIAREEIFGPVIAVLRIGSLQEALQCANDVEYGLSAAICTREADAMHYFIDHVHAGVVKVNRPTTGNAVNAPFGGWKQSGTATYRESGRAALDFYLQEKTIYHGVRLLEE</sequence>
<proteinExistence type="inferred from homology"/>
<evidence type="ECO:0000313" key="6">
    <source>
        <dbReference type="EMBL" id="MBD2844946.1"/>
    </source>
</evidence>
<protein>
    <submittedName>
        <fullName evidence="6">Aldehyde dehydrogenase family protein</fullName>
    </submittedName>
</protein>
<dbReference type="InterPro" id="IPR016161">
    <property type="entry name" value="Ald_DH/histidinol_DH"/>
</dbReference>
<dbReference type="InterPro" id="IPR015590">
    <property type="entry name" value="Aldehyde_DH_dom"/>
</dbReference>
<dbReference type="FunFam" id="3.40.309.10:FF:000012">
    <property type="entry name" value="Betaine aldehyde dehydrogenase"/>
    <property type="match status" value="1"/>
</dbReference>
<dbReference type="PROSITE" id="PS00687">
    <property type="entry name" value="ALDEHYDE_DEHYDR_GLU"/>
    <property type="match status" value="1"/>
</dbReference>
<feature type="active site" evidence="3">
    <location>
        <position position="254"/>
    </location>
</feature>
<comment type="caution">
    <text evidence="6">The sequence shown here is derived from an EMBL/GenBank/DDBJ whole genome shotgun (WGS) entry which is preliminary data.</text>
</comment>
<dbReference type="Proteomes" id="UP000621560">
    <property type="component" value="Unassembled WGS sequence"/>
</dbReference>
<feature type="domain" description="Aldehyde dehydrogenase" evidence="5">
    <location>
        <begin position="18"/>
        <end position="484"/>
    </location>
</feature>
<evidence type="ECO:0000313" key="7">
    <source>
        <dbReference type="Proteomes" id="UP000621560"/>
    </source>
</evidence>
<dbReference type="InterPro" id="IPR029510">
    <property type="entry name" value="Ald_DH_CS_GLU"/>
</dbReference>
<dbReference type="Pfam" id="PF00171">
    <property type="entry name" value="Aldedh"/>
    <property type="match status" value="1"/>
</dbReference>
<evidence type="ECO:0000256" key="4">
    <source>
        <dbReference type="RuleBase" id="RU003345"/>
    </source>
</evidence>
<dbReference type="Gene3D" id="3.40.605.10">
    <property type="entry name" value="Aldehyde Dehydrogenase, Chain A, domain 1"/>
    <property type="match status" value="1"/>
</dbReference>
<comment type="similarity">
    <text evidence="1 4">Belongs to the aldehyde dehydrogenase family.</text>
</comment>
<dbReference type="Gene3D" id="3.40.309.10">
    <property type="entry name" value="Aldehyde Dehydrogenase, Chain A, domain 2"/>
    <property type="match status" value="1"/>
</dbReference>